<sequence>MHGIDDDEGDDAFRLFRALIGQDQLVHSLVLSGDPVEASSVWENLDLPKTILSSTSYDACAGIMEPFLEPNHPRAPLLFQQEIANGKHLGHTTAGLLFSERLRYERKILECAQAHIYGNPVSPPGPFPPKSPTLRRRPTSVSLTNELNETRNRIDDLQRAYAALESDSSEQVSQLEKSNRELESEKEELRAEFDTLKDTLDEIQMKGAQERVETRGCFTQTEPLPEAKPTREELQNEVLELKRQLDKAKQDEENAMKQVANLSKELASMKSSLTDAQKANAELKKKNGSLEKQVETSAKTTETKKEEADKAKIETTKANLQLKSAKEDLEKVQRQLKDYASSRAKIEEERTKAIGVSEGLLKVKDGVEKQLVEVRSQAATAKQQAATEVGLLKESLAEKESQLREIARAAETWAEASAEAKRLKEELELLRDCTDAREREVRGDYQRLQVEFRRANEQWEVEQAKFKTTIASLSRANEGVRDQLEVMTKVRDDEANGYMKRIAELEEW</sequence>
<feature type="compositionally biased region" description="Basic and acidic residues" evidence="2">
    <location>
        <begin position="283"/>
        <end position="294"/>
    </location>
</feature>
<dbReference type="EMBL" id="CAJMWX010000816">
    <property type="protein sequence ID" value="CAE6432282.1"/>
    <property type="molecule type" value="Genomic_DNA"/>
</dbReference>
<keyword evidence="1" id="KW-0175">Coiled coil</keyword>
<gene>
    <name evidence="3" type="ORF">RDB_LOCUS36842</name>
</gene>
<proteinExistence type="predicted"/>
<feature type="non-terminal residue" evidence="3">
    <location>
        <position position="1"/>
    </location>
</feature>
<dbReference type="PANTHER" id="PTHR32083">
    <property type="entry name" value="CILIA AND FLAGELLA-ASSOCIATED PROTEIN 58-RELATED"/>
    <property type="match status" value="1"/>
</dbReference>
<comment type="caution">
    <text evidence="3">The sequence shown here is derived from an EMBL/GenBank/DDBJ whole genome shotgun (WGS) entry which is preliminary data.</text>
</comment>
<name>A0A8H3AIY0_9AGAM</name>
<evidence type="ECO:0000313" key="3">
    <source>
        <dbReference type="EMBL" id="CAE6432282.1"/>
    </source>
</evidence>
<feature type="compositionally biased region" description="Basic and acidic residues" evidence="2">
    <location>
        <begin position="177"/>
        <end position="188"/>
    </location>
</feature>
<dbReference type="AlphaFoldDB" id="A0A8H3AIY0"/>
<evidence type="ECO:0000256" key="2">
    <source>
        <dbReference type="SAM" id="MobiDB-lite"/>
    </source>
</evidence>
<dbReference type="Gene3D" id="1.10.287.1490">
    <property type="match status" value="1"/>
</dbReference>
<feature type="region of interest" description="Disordered" evidence="2">
    <location>
        <begin position="283"/>
        <end position="305"/>
    </location>
</feature>
<evidence type="ECO:0000256" key="1">
    <source>
        <dbReference type="ARBA" id="ARBA00023054"/>
    </source>
</evidence>
<accession>A0A8H3AIY0</accession>
<evidence type="ECO:0000313" key="4">
    <source>
        <dbReference type="Proteomes" id="UP000663888"/>
    </source>
</evidence>
<reference evidence="3" key="1">
    <citation type="submission" date="2021-01" db="EMBL/GenBank/DDBJ databases">
        <authorList>
            <person name="Kaushik A."/>
        </authorList>
    </citation>
    <scope>NUCLEOTIDE SEQUENCE</scope>
    <source>
        <strain evidence="3">AG4-R118</strain>
    </source>
</reference>
<feature type="region of interest" description="Disordered" evidence="2">
    <location>
        <begin position="120"/>
        <end position="140"/>
    </location>
</feature>
<feature type="region of interest" description="Disordered" evidence="2">
    <location>
        <begin position="165"/>
        <end position="188"/>
    </location>
</feature>
<organism evidence="3 4">
    <name type="scientific">Rhizoctonia solani</name>
    <dbReference type="NCBI Taxonomy" id="456999"/>
    <lineage>
        <taxon>Eukaryota</taxon>
        <taxon>Fungi</taxon>
        <taxon>Dikarya</taxon>
        <taxon>Basidiomycota</taxon>
        <taxon>Agaricomycotina</taxon>
        <taxon>Agaricomycetes</taxon>
        <taxon>Cantharellales</taxon>
        <taxon>Ceratobasidiaceae</taxon>
        <taxon>Rhizoctonia</taxon>
    </lineage>
</organism>
<protein>
    <submittedName>
        <fullName evidence="3">Uncharacterized protein</fullName>
    </submittedName>
</protein>
<feature type="compositionally biased region" description="Pro residues" evidence="2">
    <location>
        <begin position="121"/>
        <end position="131"/>
    </location>
</feature>
<dbReference type="Proteomes" id="UP000663888">
    <property type="component" value="Unassembled WGS sequence"/>
</dbReference>